<evidence type="ECO:0000256" key="3">
    <source>
        <dbReference type="ARBA" id="ARBA00009982"/>
    </source>
</evidence>
<dbReference type="OrthoDB" id="9766131at2"/>
<evidence type="ECO:0000256" key="10">
    <source>
        <dbReference type="ARBA" id="ARBA00049047"/>
    </source>
</evidence>
<dbReference type="EC" id="4.2.1.20" evidence="11"/>
<evidence type="ECO:0000256" key="9">
    <source>
        <dbReference type="ARBA" id="ARBA00023239"/>
    </source>
</evidence>
<evidence type="ECO:0000256" key="7">
    <source>
        <dbReference type="ARBA" id="ARBA00022898"/>
    </source>
</evidence>
<keyword evidence="7 11" id="KW-0663">Pyridoxal phosphate</keyword>
<evidence type="ECO:0000256" key="8">
    <source>
        <dbReference type="ARBA" id="ARBA00023141"/>
    </source>
</evidence>
<evidence type="ECO:0000313" key="13">
    <source>
        <dbReference type="EMBL" id="REG91048.1"/>
    </source>
</evidence>
<comment type="cofactor">
    <cofactor evidence="1 11">
        <name>pyridoxal 5'-phosphate</name>
        <dbReference type="ChEBI" id="CHEBI:597326"/>
    </cofactor>
</comment>
<comment type="subunit">
    <text evidence="4 11">Tetramer of two alpha and two beta chains.</text>
</comment>
<dbReference type="GO" id="GO:0004834">
    <property type="term" value="F:tryptophan synthase activity"/>
    <property type="evidence" value="ECO:0007669"/>
    <property type="project" value="UniProtKB-UniRule"/>
</dbReference>
<dbReference type="InterPro" id="IPR023026">
    <property type="entry name" value="Trp_synth_beta/beta-like"/>
</dbReference>
<keyword evidence="6 11" id="KW-0822">Tryptophan biosynthesis</keyword>
<name>A0A3E0DYE7_9BACT</name>
<dbReference type="UniPathway" id="UPA00035">
    <property type="reaction ID" value="UER00044"/>
</dbReference>
<comment type="catalytic activity">
    <reaction evidence="10 11">
        <text>(1S,2R)-1-C-(indol-3-yl)glycerol 3-phosphate + L-serine = D-glyceraldehyde 3-phosphate + L-tryptophan + H2O</text>
        <dbReference type="Rhea" id="RHEA:10532"/>
        <dbReference type="ChEBI" id="CHEBI:15377"/>
        <dbReference type="ChEBI" id="CHEBI:33384"/>
        <dbReference type="ChEBI" id="CHEBI:57912"/>
        <dbReference type="ChEBI" id="CHEBI:58866"/>
        <dbReference type="ChEBI" id="CHEBI:59776"/>
        <dbReference type="EC" id="4.2.1.20"/>
    </reaction>
</comment>
<comment type="caution">
    <text evidence="13">The sequence shown here is derived from an EMBL/GenBank/DDBJ whole genome shotgun (WGS) entry which is preliminary data.</text>
</comment>
<dbReference type="Pfam" id="PF00291">
    <property type="entry name" value="PALP"/>
    <property type="match status" value="1"/>
</dbReference>
<dbReference type="SUPFAM" id="SSF53686">
    <property type="entry name" value="Tryptophan synthase beta subunit-like PLP-dependent enzymes"/>
    <property type="match status" value="1"/>
</dbReference>
<evidence type="ECO:0000256" key="5">
    <source>
        <dbReference type="ARBA" id="ARBA00022605"/>
    </source>
</evidence>
<dbReference type="FunFam" id="3.40.50.1100:FF:000004">
    <property type="entry name" value="Tryptophan synthase beta chain"/>
    <property type="match status" value="1"/>
</dbReference>
<evidence type="ECO:0000259" key="12">
    <source>
        <dbReference type="Pfam" id="PF00291"/>
    </source>
</evidence>
<dbReference type="CDD" id="cd06446">
    <property type="entry name" value="Trp-synth_B"/>
    <property type="match status" value="1"/>
</dbReference>
<gene>
    <name evidence="11" type="primary">trpB</name>
    <name evidence="13" type="ORF">C8N25_105160</name>
</gene>
<evidence type="ECO:0000256" key="2">
    <source>
        <dbReference type="ARBA" id="ARBA00004733"/>
    </source>
</evidence>
<dbReference type="Proteomes" id="UP000256405">
    <property type="component" value="Unassembled WGS sequence"/>
</dbReference>
<evidence type="ECO:0000256" key="4">
    <source>
        <dbReference type="ARBA" id="ARBA00011270"/>
    </source>
</evidence>
<dbReference type="AlphaFoldDB" id="A0A3E0DYE7"/>
<dbReference type="InterPro" id="IPR001926">
    <property type="entry name" value="TrpB-like_PALP"/>
</dbReference>
<comment type="similarity">
    <text evidence="3 11">Belongs to the TrpB family.</text>
</comment>
<dbReference type="Gene3D" id="3.40.50.1100">
    <property type="match status" value="2"/>
</dbReference>
<evidence type="ECO:0000256" key="6">
    <source>
        <dbReference type="ARBA" id="ARBA00022822"/>
    </source>
</evidence>
<dbReference type="HAMAP" id="MF_00133">
    <property type="entry name" value="Trp_synth_beta"/>
    <property type="match status" value="1"/>
</dbReference>
<organism evidence="13 14">
    <name type="scientific">Algoriphagus antarcticus</name>
    <dbReference type="NCBI Taxonomy" id="238540"/>
    <lineage>
        <taxon>Bacteria</taxon>
        <taxon>Pseudomonadati</taxon>
        <taxon>Bacteroidota</taxon>
        <taxon>Cytophagia</taxon>
        <taxon>Cytophagales</taxon>
        <taxon>Cyclobacteriaceae</taxon>
        <taxon>Algoriphagus</taxon>
    </lineage>
</organism>
<keyword evidence="14" id="KW-1185">Reference proteome</keyword>
<dbReference type="FunFam" id="3.40.50.1100:FF:000001">
    <property type="entry name" value="Tryptophan synthase beta chain"/>
    <property type="match status" value="1"/>
</dbReference>
<sequence length="392" mass="42718">MIKVDEKGFYGKFGGAYIPEMLHPNIEELKDNYESIMASKEFQDEFRGLLKDYVGRPTPLYFASRLSEKYGAKIYLKREDLCHTGAHKVNNTIGQIILAKKLGKKRIIAETGAGQHGVATATVCALMGMDCTVYMGEVDIARQHPNVERMKILGAKVVPATSGSKTLKDATNEAMRAWINDPVDTHYIIGSVVGPHPYPEMVARFQSVISEEMKWQLKEKEGRENPDIVIACVGGGSNAAGAFYHYYNTPEVRLVAAEAAGLGISSGKSAATTVLGTPGVLHGSKTILMQTEDGQVVEPHSISAGLDYPGIGPVHAHLFDIGRGEFVAVEDEDAMKSGIELSRLEGIIPAIETAHAIYALNLIEYSKDDVIVINLSGRGDKDLDTYIKWGNY</sequence>
<dbReference type="InterPro" id="IPR036052">
    <property type="entry name" value="TrpB-like_PALP_sf"/>
</dbReference>
<keyword evidence="5 11" id="KW-0028">Amino-acid biosynthesis</keyword>
<proteinExistence type="inferred from homology"/>
<dbReference type="PANTHER" id="PTHR48077">
    <property type="entry name" value="TRYPTOPHAN SYNTHASE-RELATED"/>
    <property type="match status" value="1"/>
</dbReference>
<dbReference type="GO" id="GO:0005737">
    <property type="term" value="C:cytoplasm"/>
    <property type="evidence" value="ECO:0007669"/>
    <property type="project" value="TreeGrafter"/>
</dbReference>
<dbReference type="PROSITE" id="PS00168">
    <property type="entry name" value="TRP_SYNTHASE_BETA"/>
    <property type="match status" value="1"/>
</dbReference>
<accession>A0A3E0DYE7</accession>
<evidence type="ECO:0000256" key="1">
    <source>
        <dbReference type="ARBA" id="ARBA00001933"/>
    </source>
</evidence>
<dbReference type="InterPro" id="IPR006654">
    <property type="entry name" value="Trp_synth_beta"/>
</dbReference>
<feature type="modified residue" description="N6-(pyridoxal phosphate)lysine" evidence="11">
    <location>
        <position position="88"/>
    </location>
</feature>
<dbReference type="InterPro" id="IPR006653">
    <property type="entry name" value="Trp_synth_b_CS"/>
</dbReference>
<keyword evidence="8 11" id="KW-0057">Aromatic amino acid biosynthesis</keyword>
<evidence type="ECO:0000256" key="11">
    <source>
        <dbReference type="HAMAP-Rule" id="MF_00133"/>
    </source>
</evidence>
<feature type="domain" description="Tryptophan synthase beta chain-like PALP" evidence="12">
    <location>
        <begin position="55"/>
        <end position="377"/>
    </location>
</feature>
<protein>
    <recommendedName>
        <fullName evidence="11">Tryptophan synthase beta chain</fullName>
        <ecNumber evidence="11">4.2.1.20</ecNumber>
    </recommendedName>
</protein>
<dbReference type="PIRSF" id="PIRSF001413">
    <property type="entry name" value="Trp_syn_beta"/>
    <property type="match status" value="1"/>
</dbReference>
<comment type="pathway">
    <text evidence="2 11">Amino-acid biosynthesis; L-tryptophan biosynthesis; L-tryptophan from chorismate: step 5/5.</text>
</comment>
<dbReference type="NCBIfam" id="TIGR00263">
    <property type="entry name" value="trpB"/>
    <property type="match status" value="1"/>
</dbReference>
<dbReference type="EMBL" id="QUNF01000005">
    <property type="protein sequence ID" value="REG91048.1"/>
    <property type="molecule type" value="Genomic_DNA"/>
</dbReference>
<dbReference type="PANTHER" id="PTHR48077:SF3">
    <property type="entry name" value="TRYPTOPHAN SYNTHASE"/>
    <property type="match status" value="1"/>
</dbReference>
<dbReference type="RefSeq" id="WP_086539565.1">
    <property type="nucleotide sequence ID" value="NZ_MSSW01000002.1"/>
</dbReference>
<evidence type="ECO:0000313" key="14">
    <source>
        <dbReference type="Proteomes" id="UP000256405"/>
    </source>
</evidence>
<comment type="function">
    <text evidence="11">The beta subunit is responsible for the synthesis of L-tryptophan from indole and L-serine.</text>
</comment>
<keyword evidence="9 11" id="KW-0456">Lyase</keyword>
<reference evidence="13 14" key="1">
    <citation type="submission" date="2018-08" db="EMBL/GenBank/DDBJ databases">
        <title>Genomic Encyclopedia of Archaeal and Bacterial Type Strains, Phase II (KMG-II): from individual species to whole genera.</title>
        <authorList>
            <person name="Goeker M."/>
        </authorList>
    </citation>
    <scope>NUCLEOTIDE SEQUENCE [LARGE SCALE GENOMIC DNA]</scope>
    <source>
        <strain evidence="13 14">DSM 15986</strain>
    </source>
</reference>